<dbReference type="PANTHER" id="PTHR10579">
    <property type="entry name" value="CALCIUM-ACTIVATED CHLORIDE CHANNEL REGULATOR"/>
    <property type="match status" value="1"/>
</dbReference>
<feature type="compositionally biased region" description="Basic and acidic residues" evidence="1">
    <location>
        <begin position="425"/>
        <end position="441"/>
    </location>
</feature>
<evidence type="ECO:0000256" key="1">
    <source>
        <dbReference type="SAM" id="MobiDB-lite"/>
    </source>
</evidence>
<feature type="compositionally biased region" description="Polar residues" evidence="1">
    <location>
        <begin position="398"/>
        <end position="409"/>
    </location>
</feature>
<dbReference type="InterPro" id="IPR036420">
    <property type="entry name" value="BRCT_dom_sf"/>
</dbReference>
<keyword evidence="5" id="KW-1185">Reference proteome</keyword>
<accession>A0A8K0EM99</accession>
<evidence type="ECO:0000313" key="4">
    <source>
        <dbReference type="EMBL" id="CAH1257177.1"/>
    </source>
</evidence>
<dbReference type="OrthoDB" id="299997at2759"/>
<dbReference type="PANTHER" id="PTHR10579:SF43">
    <property type="entry name" value="ZINC FINGER (C3HC4-TYPE RING FINGER) FAMILY PROTEIN"/>
    <property type="match status" value="1"/>
</dbReference>
<evidence type="ECO:0000313" key="5">
    <source>
        <dbReference type="Proteomes" id="UP000838412"/>
    </source>
</evidence>
<dbReference type="PROSITE" id="PS50172">
    <property type="entry name" value="BRCT"/>
    <property type="match status" value="1"/>
</dbReference>
<evidence type="ECO:0000259" key="3">
    <source>
        <dbReference type="PROSITE" id="PS50234"/>
    </source>
</evidence>
<sequence length="871" mass="97227">MADCTDERDDTTEPLQLSYYCVLAKDKSPLQVKTLLELTAQQLETDKETKKRLPFRFVAVIDESGSMESTINDESLIDKMKVFAELLVKSFQEDDLLGIVGFDSEIRIILPITKMDKDGKANAAKRIENIRAWSRTNLSDGIISGVELFKDSDQESHFRNGIIVFTDGVANEGICDADGIVAAFNAAKEASFSSSVSLPISTFTIGGYRPDLLYEISQRLGSDSFFWINDFDNFEADMMIPVYLRETSLVTDILVNLRAINGVTLDIDQMKSSRMVDPPDGTSDCVSIAYYFHDISADMFKHIPCYLNIPDDYEDALGDKGIMEVHITYRDFNNIERESNAVIALKLITLADLKKDKCRKEKRSEGTREEPTAGDKREKNDQVIMKKESSSEEGRTVDGSNTSQVTGEATSLDKRNEGIVDDEARDGKNSDEDKRIEDQTKKTTTTIENGQSQKGDASQQAITEEEESIKTSGSTQEVKDVNGEEGRKGSEQTEGEGREMSGQEDAENPKLRSSAQAERDLENMSLKANTTCNEDELAVTSSLQAPDEYIPTEMELQTIAYMSPSVASELDEVTRAERTIAKIAQEECRTMTVGAINISADFIEANEFEESKTTINETKNSINQTKTHVNTILSEEAVVVLTQYADSMIGHLDVCFELVDNPNPVMWQKMKAMASSIANESPTSGKIFHGEDRPFAPPAMKTEMQKYKKIVQDTKAKQAAKKKKEEPVRPKSHAVAPVTKKTAQPVRPKTANKPKSPETVKKLFKEAKGGTKAVTTRTFKNTYFTLSERLVAGRTGKKSLEPVKDLIIKHGGTPVPFIQNSILVCTKEEFEKKTAKVRDAKANKTPIVFEEFIYDSIKAKKMLDIEDYRFW</sequence>
<dbReference type="Pfam" id="PF16589">
    <property type="entry name" value="BRCT_2"/>
    <property type="match status" value="1"/>
</dbReference>
<feature type="compositionally biased region" description="Basic and acidic residues" evidence="1">
    <location>
        <begin position="477"/>
        <end position="501"/>
    </location>
</feature>
<dbReference type="Gene3D" id="3.40.50.410">
    <property type="entry name" value="von Willebrand factor, type A domain"/>
    <property type="match status" value="1"/>
</dbReference>
<dbReference type="InterPro" id="IPR051266">
    <property type="entry name" value="CLCR"/>
</dbReference>
<feature type="domain" description="BRCT" evidence="2">
    <location>
        <begin position="774"/>
        <end position="870"/>
    </location>
</feature>
<dbReference type="AlphaFoldDB" id="A0A8K0EM99"/>
<dbReference type="InterPro" id="IPR001357">
    <property type="entry name" value="BRCT_dom"/>
</dbReference>
<feature type="region of interest" description="Disordered" evidence="1">
    <location>
        <begin position="717"/>
        <end position="757"/>
    </location>
</feature>
<feature type="compositionally biased region" description="Polar residues" evidence="1">
    <location>
        <begin position="442"/>
        <end position="462"/>
    </location>
</feature>
<proteinExistence type="predicted"/>
<dbReference type="PROSITE" id="PS50234">
    <property type="entry name" value="VWFA"/>
    <property type="match status" value="1"/>
</dbReference>
<dbReference type="Pfam" id="PF13519">
    <property type="entry name" value="VWA_2"/>
    <property type="match status" value="1"/>
</dbReference>
<name>A0A8K0EM99_BRALA</name>
<dbReference type="SMART" id="SM00327">
    <property type="entry name" value="VWA"/>
    <property type="match status" value="1"/>
</dbReference>
<gene>
    <name evidence="4" type="primary">Hypp1792</name>
    <name evidence="4" type="ORF">BLAG_LOCUS15192</name>
</gene>
<dbReference type="CDD" id="cd00198">
    <property type="entry name" value="vWFA"/>
    <property type="match status" value="1"/>
</dbReference>
<evidence type="ECO:0000259" key="2">
    <source>
        <dbReference type="PROSITE" id="PS50172"/>
    </source>
</evidence>
<dbReference type="EMBL" id="OV696688">
    <property type="protein sequence ID" value="CAH1257177.1"/>
    <property type="molecule type" value="Genomic_DNA"/>
</dbReference>
<feature type="region of interest" description="Disordered" evidence="1">
    <location>
        <begin position="358"/>
        <end position="515"/>
    </location>
</feature>
<dbReference type="SUPFAM" id="SSF53300">
    <property type="entry name" value="vWA-like"/>
    <property type="match status" value="1"/>
</dbReference>
<organism evidence="4 5">
    <name type="scientific">Branchiostoma lanceolatum</name>
    <name type="common">Common lancelet</name>
    <name type="synonym">Amphioxus lanceolatum</name>
    <dbReference type="NCBI Taxonomy" id="7740"/>
    <lineage>
        <taxon>Eukaryota</taxon>
        <taxon>Metazoa</taxon>
        <taxon>Chordata</taxon>
        <taxon>Cephalochordata</taxon>
        <taxon>Leptocardii</taxon>
        <taxon>Amphioxiformes</taxon>
        <taxon>Branchiostomatidae</taxon>
        <taxon>Branchiostoma</taxon>
    </lineage>
</organism>
<dbReference type="Gene3D" id="3.40.50.10190">
    <property type="entry name" value="BRCT domain"/>
    <property type="match status" value="1"/>
</dbReference>
<feature type="compositionally biased region" description="Basic and acidic residues" evidence="1">
    <location>
        <begin position="358"/>
        <end position="396"/>
    </location>
</feature>
<dbReference type="Proteomes" id="UP000838412">
    <property type="component" value="Chromosome 3"/>
</dbReference>
<protein>
    <submittedName>
        <fullName evidence="4">Hypp1792 protein</fullName>
    </submittedName>
</protein>
<dbReference type="InterPro" id="IPR036465">
    <property type="entry name" value="vWFA_dom_sf"/>
</dbReference>
<feature type="domain" description="VWFA" evidence="3">
    <location>
        <begin position="56"/>
        <end position="253"/>
    </location>
</feature>
<dbReference type="InterPro" id="IPR002035">
    <property type="entry name" value="VWF_A"/>
</dbReference>
<reference evidence="4" key="1">
    <citation type="submission" date="2022-01" db="EMBL/GenBank/DDBJ databases">
        <authorList>
            <person name="Braso-Vives M."/>
        </authorList>
    </citation>
    <scope>NUCLEOTIDE SEQUENCE</scope>
</reference>
<dbReference type="SUPFAM" id="SSF52113">
    <property type="entry name" value="BRCT domain"/>
    <property type="match status" value="1"/>
</dbReference>